<feature type="domain" description="Nephrocystin 3-like N-terminal" evidence="6">
    <location>
        <begin position="318"/>
        <end position="489"/>
    </location>
</feature>
<keyword evidence="1" id="KW-0677">Repeat</keyword>
<comment type="caution">
    <text evidence="7">The sequence shown here is derived from an EMBL/GenBank/DDBJ whole genome shotgun (WGS) entry which is preliminary data.</text>
</comment>
<keyword evidence="2" id="KW-0040">ANK repeat</keyword>
<gene>
    <name evidence="7" type="ORF">CFAM422_000061</name>
</gene>
<evidence type="ECO:0000313" key="8">
    <source>
        <dbReference type="Proteomes" id="UP000801864"/>
    </source>
</evidence>
<dbReference type="Gene3D" id="3.40.50.300">
    <property type="entry name" value="P-loop containing nucleotide triphosphate hydrolases"/>
    <property type="match status" value="1"/>
</dbReference>
<feature type="domain" description="NWD NACHT-NTPase N-terminal" evidence="3">
    <location>
        <begin position="37"/>
        <end position="240"/>
    </location>
</feature>
<feature type="repeat" description="ANK" evidence="2">
    <location>
        <begin position="886"/>
        <end position="918"/>
    </location>
</feature>
<dbReference type="Gene3D" id="1.25.40.20">
    <property type="entry name" value="Ankyrin repeat-containing domain"/>
    <property type="match status" value="2"/>
</dbReference>
<organism evidence="7 8">
    <name type="scientific">Trichoderma lentiforme</name>
    <dbReference type="NCBI Taxonomy" id="1567552"/>
    <lineage>
        <taxon>Eukaryota</taxon>
        <taxon>Fungi</taxon>
        <taxon>Dikarya</taxon>
        <taxon>Ascomycota</taxon>
        <taxon>Pezizomycotina</taxon>
        <taxon>Sordariomycetes</taxon>
        <taxon>Hypocreomycetidae</taxon>
        <taxon>Hypocreales</taxon>
        <taxon>Hypocreaceae</taxon>
        <taxon>Trichoderma</taxon>
    </lineage>
</organism>
<protein>
    <submittedName>
        <fullName evidence="7">Ankyrin repeat and KH domain-containing protein 1</fullName>
    </submittedName>
</protein>
<feature type="domain" description="GPI inositol-deacylase winged helix" evidence="4">
    <location>
        <begin position="597"/>
        <end position="697"/>
    </location>
</feature>
<dbReference type="Pfam" id="PF23239">
    <property type="entry name" value="DUF7069"/>
    <property type="match status" value="1"/>
</dbReference>
<dbReference type="SUPFAM" id="SSF48403">
    <property type="entry name" value="Ankyrin repeat"/>
    <property type="match status" value="1"/>
</dbReference>
<evidence type="ECO:0000259" key="6">
    <source>
        <dbReference type="Pfam" id="PF24883"/>
    </source>
</evidence>
<dbReference type="InterPro" id="IPR056884">
    <property type="entry name" value="NPHP3-like_N"/>
</dbReference>
<dbReference type="Proteomes" id="UP000801864">
    <property type="component" value="Unassembled WGS sequence"/>
</dbReference>
<feature type="domain" description="DUF7069" evidence="5">
    <location>
        <begin position="519"/>
        <end position="568"/>
    </location>
</feature>
<dbReference type="InterPro" id="IPR055497">
    <property type="entry name" value="DUF7069"/>
</dbReference>
<dbReference type="Pfam" id="PF00023">
    <property type="entry name" value="Ank"/>
    <property type="match status" value="1"/>
</dbReference>
<dbReference type="EMBL" id="QLNT01000001">
    <property type="protein sequence ID" value="KAF3077494.1"/>
    <property type="molecule type" value="Genomic_DNA"/>
</dbReference>
<dbReference type="Pfam" id="PF22939">
    <property type="entry name" value="WHD_GPIID"/>
    <property type="match status" value="1"/>
</dbReference>
<feature type="repeat" description="ANK" evidence="2">
    <location>
        <begin position="919"/>
        <end position="951"/>
    </location>
</feature>
<dbReference type="InterPro" id="IPR031359">
    <property type="entry name" value="NACHT_N"/>
</dbReference>
<feature type="repeat" description="ANK" evidence="2">
    <location>
        <begin position="821"/>
        <end position="853"/>
    </location>
</feature>
<feature type="repeat" description="ANK" evidence="2">
    <location>
        <begin position="853"/>
        <end position="885"/>
    </location>
</feature>
<feature type="repeat" description="ANK" evidence="2">
    <location>
        <begin position="954"/>
        <end position="986"/>
    </location>
</feature>
<dbReference type="InterPro" id="IPR036770">
    <property type="entry name" value="Ankyrin_rpt-contain_sf"/>
</dbReference>
<evidence type="ECO:0000259" key="5">
    <source>
        <dbReference type="Pfam" id="PF23239"/>
    </source>
</evidence>
<dbReference type="AlphaFoldDB" id="A0A9P4XPW4"/>
<accession>A0A9P4XPW4</accession>
<name>A0A9P4XPW4_9HYPO</name>
<dbReference type="InterPro" id="IPR054471">
    <property type="entry name" value="GPIID_WHD"/>
</dbReference>
<evidence type="ECO:0000259" key="4">
    <source>
        <dbReference type="Pfam" id="PF22939"/>
    </source>
</evidence>
<dbReference type="SMART" id="SM00248">
    <property type="entry name" value="ANK"/>
    <property type="match status" value="6"/>
</dbReference>
<evidence type="ECO:0000256" key="1">
    <source>
        <dbReference type="ARBA" id="ARBA00022737"/>
    </source>
</evidence>
<dbReference type="Pfam" id="PF17100">
    <property type="entry name" value="NACHT_N"/>
    <property type="match status" value="1"/>
</dbReference>
<proteinExistence type="predicted"/>
<evidence type="ECO:0000256" key="2">
    <source>
        <dbReference type="PROSITE-ProRule" id="PRU00023"/>
    </source>
</evidence>
<reference evidence="7 8" key="1">
    <citation type="submission" date="2018-06" db="EMBL/GenBank/DDBJ databases">
        <title>Genome analysis of cellulolytic fungus Trichoderma lentiforme CFAM-422.</title>
        <authorList>
            <person name="Steindorff A.S."/>
            <person name="Formighieri E.F."/>
            <person name="Midorikawa G.E.O."/>
            <person name="Tamietti M.S."/>
            <person name="Ramos E.Z."/>
            <person name="Silva A.S."/>
            <person name="Bon E.P.S."/>
            <person name="Mendes T.D."/>
            <person name="Damaso M.C.T."/>
            <person name="Favaro L.C.L."/>
        </authorList>
    </citation>
    <scope>NUCLEOTIDE SEQUENCE [LARGE SCALE GENOMIC DNA]</scope>
    <source>
        <strain evidence="7 8">CFAM-422</strain>
    </source>
</reference>
<evidence type="ECO:0000259" key="3">
    <source>
        <dbReference type="Pfam" id="PF17100"/>
    </source>
</evidence>
<evidence type="ECO:0000313" key="7">
    <source>
        <dbReference type="EMBL" id="KAF3077494.1"/>
    </source>
</evidence>
<dbReference type="PANTHER" id="PTHR10039">
    <property type="entry name" value="AMELOGENIN"/>
    <property type="match status" value="1"/>
</dbReference>
<dbReference type="SUPFAM" id="SSF52540">
    <property type="entry name" value="P-loop containing nucleoside triphosphate hydrolases"/>
    <property type="match status" value="1"/>
</dbReference>
<dbReference type="PROSITE" id="PS50088">
    <property type="entry name" value="ANK_REPEAT"/>
    <property type="match status" value="5"/>
</dbReference>
<keyword evidence="8" id="KW-1185">Reference proteome</keyword>
<dbReference type="Pfam" id="PF12796">
    <property type="entry name" value="Ank_2"/>
    <property type="match status" value="2"/>
</dbReference>
<dbReference type="PROSITE" id="PS50297">
    <property type="entry name" value="ANK_REP_REGION"/>
    <property type="match status" value="5"/>
</dbReference>
<sequence>MHDLPSTTPPAFAPQSAQSQFIPEMAASLGRTDDDTWALAFKMAQQRESKLMLAYEEYVLSLQGDNAASGDMSIPEIIQSIVKRTIEDEEKKSWRASLFGADFEVRIQVERLTKFLLWSESIVKVAMSSQPYAALAWSGVSLLLPLITGNMKQKEAMLRGFSLIGDIQMYWRICEETNLPSLNKLSYEQHLAKLYSVIVEYQARVLCHLSRRQLFREWNDIISPAEWDKKIQEIQRLDEECRNILHVANAGQIERDWKEQLIEMQESRSFLDRIHNTLLENGAEVEKNYEDQKERALLQALASDYEGHKDSIPRKVEGTFEWFFADERFSNWRNSNVSSLLLVSAGPGCGKSVLSRSLIDERRLSTNATTSIICYFIFKDGDDSRMYPHNALCAILHQLFTHDPSGSLIAQALPRYKNFGEALTHKFSELWKILLRCASSLNSGEIVCVIDGLDECHVDSRLILIEELKEFYRHPPVLSSKLKILITSRQLETIDMHFEKLSGATSYLRFDGDDKSAEIGHDVNLIFNFRVDEVARNFTENDRRLIADRLESMEHRTYLWLYLTLDIIKRITSQYGKGLDVEAVLSSLPSSLYEAYENTLARSKRHDYTEALLHILLAATRPLTLAEANFALTLVTAEPEHRFESHATLQDELWSLNNVKDDLINLCGLFITVDDGKLYFIHQTAREFLIHPQRQGEWQGRFHDMSKSHSIMSSVCTRYLLLPDLTRVSSIGARIHRHPLLLYAAKSWPLHYRSQGAVEASLSRKDALALCCAADVWISIIYRSSRTDGWKNWTGLDLASKFGLDKVVQELLLRHTYSPKSLSAPLYHASANGYKQIVQMMLDAGADVDIQGSLGTPLQAAAYHGHGEIVRMLLGNGASMSLHAYRTNTALCEASGQGHGEIVKMLLDSGADVNMRGKVGNTPLRVASENGHREIVRILLGNGADVDMQGVWLYGGTALQAAANRGHEEVVQILLNHGADVNARGSLWGTPLEAASNNNHAEIVRMLRERGAV</sequence>
<dbReference type="InterPro" id="IPR002110">
    <property type="entry name" value="Ankyrin_rpt"/>
</dbReference>
<dbReference type="InterPro" id="IPR027417">
    <property type="entry name" value="P-loop_NTPase"/>
</dbReference>
<dbReference type="PRINTS" id="PR01415">
    <property type="entry name" value="ANKYRIN"/>
</dbReference>
<dbReference type="Pfam" id="PF24883">
    <property type="entry name" value="NPHP3_N"/>
    <property type="match status" value="1"/>
</dbReference>